<keyword evidence="12" id="KW-1185">Reference proteome</keyword>
<comment type="function">
    <text evidence="1">Sequence-specific transcription factor which is part of a developmental regulatory system that provides cells with specific positional identities on the anterior-posterior axis.</text>
</comment>
<protein>
    <submittedName>
        <fullName evidence="11">Zerknullt</fullName>
    </submittedName>
</protein>
<evidence type="ECO:0000256" key="2">
    <source>
        <dbReference type="ARBA" id="ARBA00004123"/>
    </source>
</evidence>
<comment type="caution">
    <text evidence="11">The sequence shown here is derived from an EMBL/GenBank/DDBJ whole genome shotgun (WGS) entry which is preliminary data.</text>
</comment>
<gene>
    <name evidence="11" type="ORF">KGM_210967</name>
</gene>
<evidence type="ECO:0000256" key="1">
    <source>
        <dbReference type="ARBA" id="ARBA00003263"/>
    </source>
</evidence>
<dbReference type="KEGG" id="dpl:KGM_210967"/>
<dbReference type="GO" id="GO:0000978">
    <property type="term" value="F:RNA polymerase II cis-regulatory region sequence-specific DNA binding"/>
    <property type="evidence" value="ECO:0007669"/>
    <property type="project" value="TreeGrafter"/>
</dbReference>
<dbReference type="PANTHER" id="PTHR45664">
    <property type="entry name" value="PROTEIN ZERKNUELLT 1-RELATED"/>
    <property type="match status" value="1"/>
</dbReference>
<evidence type="ECO:0000256" key="7">
    <source>
        <dbReference type="ARBA" id="ARBA00023242"/>
    </source>
</evidence>
<dbReference type="InterPro" id="IPR017970">
    <property type="entry name" value="Homeobox_CS"/>
</dbReference>
<evidence type="ECO:0000256" key="8">
    <source>
        <dbReference type="PROSITE-ProRule" id="PRU00108"/>
    </source>
</evidence>
<feature type="compositionally biased region" description="Polar residues" evidence="10">
    <location>
        <begin position="316"/>
        <end position="335"/>
    </location>
</feature>
<organism evidence="11 12">
    <name type="scientific">Danaus plexippus plexippus</name>
    <dbReference type="NCBI Taxonomy" id="278856"/>
    <lineage>
        <taxon>Eukaryota</taxon>
        <taxon>Metazoa</taxon>
        <taxon>Ecdysozoa</taxon>
        <taxon>Arthropoda</taxon>
        <taxon>Hexapoda</taxon>
        <taxon>Insecta</taxon>
        <taxon>Pterygota</taxon>
        <taxon>Neoptera</taxon>
        <taxon>Endopterygota</taxon>
        <taxon>Lepidoptera</taxon>
        <taxon>Glossata</taxon>
        <taxon>Ditrysia</taxon>
        <taxon>Papilionoidea</taxon>
        <taxon>Nymphalidae</taxon>
        <taxon>Danainae</taxon>
        <taxon>Danaini</taxon>
        <taxon>Danaina</taxon>
        <taxon>Danaus</taxon>
        <taxon>Danaus</taxon>
    </lineage>
</organism>
<dbReference type="Gene3D" id="1.10.10.60">
    <property type="entry name" value="Homeodomain-like"/>
    <property type="match status" value="1"/>
</dbReference>
<dbReference type="STRING" id="278856.A0A212F1M1"/>
<dbReference type="AlphaFoldDB" id="A0A212F1M1"/>
<dbReference type="GO" id="GO:0005634">
    <property type="term" value="C:nucleus"/>
    <property type="evidence" value="ECO:0007669"/>
    <property type="project" value="UniProtKB-SubCell"/>
</dbReference>
<keyword evidence="4" id="KW-0217">Developmental protein</keyword>
<dbReference type="PROSITE" id="PS50071">
    <property type="entry name" value="HOMEOBOX_2"/>
    <property type="match status" value="1"/>
</dbReference>
<evidence type="ECO:0000313" key="12">
    <source>
        <dbReference type="Proteomes" id="UP000007151"/>
    </source>
</evidence>
<dbReference type="eggNOG" id="KOG0489">
    <property type="taxonomic scope" value="Eukaryota"/>
</dbReference>
<keyword evidence="7 8" id="KW-0539">Nucleus</keyword>
<dbReference type="PROSITE" id="PS00027">
    <property type="entry name" value="HOMEOBOX_1"/>
    <property type="match status" value="1"/>
</dbReference>
<evidence type="ECO:0000256" key="3">
    <source>
        <dbReference type="ARBA" id="ARBA00009107"/>
    </source>
</evidence>
<evidence type="ECO:0000313" key="11">
    <source>
        <dbReference type="EMBL" id="OWR47614.1"/>
    </source>
</evidence>
<feature type="DNA-binding region" description="Homeobox" evidence="8">
    <location>
        <begin position="252"/>
        <end position="311"/>
    </location>
</feature>
<accession>A0A212F1M1</accession>
<name>A0A212F1M1_DANPL</name>
<dbReference type="EMBL" id="AGBW02010865">
    <property type="protein sequence ID" value="OWR47614.1"/>
    <property type="molecule type" value="Genomic_DNA"/>
</dbReference>
<dbReference type="GO" id="GO:0009952">
    <property type="term" value="P:anterior/posterior pattern specification"/>
    <property type="evidence" value="ECO:0007669"/>
    <property type="project" value="TreeGrafter"/>
</dbReference>
<proteinExistence type="inferred from homology"/>
<dbReference type="InterPro" id="IPR009057">
    <property type="entry name" value="Homeodomain-like_sf"/>
</dbReference>
<dbReference type="PRINTS" id="PR00024">
    <property type="entry name" value="HOMEOBOX"/>
</dbReference>
<reference evidence="11 12" key="1">
    <citation type="journal article" date="2011" name="Cell">
        <title>The monarch butterfly genome yields insights into long-distance migration.</title>
        <authorList>
            <person name="Zhan S."/>
            <person name="Merlin C."/>
            <person name="Boore J.L."/>
            <person name="Reppert S.M."/>
        </authorList>
    </citation>
    <scope>NUCLEOTIDE SEQUENCE [LARGE SCALE GENOMIC DNA]</scope>
    <source>
        <strain evidence="11">F-2</strain>
    </source>
</reference>
<dbReference type="SMART" id="SM00389">
    <property type="entry name" value="HOX"/>
    <property type="match status" value="1"/>
</dbReference>
<dbReference type="InterPro" id="IPR020479">
    <property type="entry name" value="HD_metazoa"/>
</dbReference>
<feature type="region of interest" description="Disordered" evidence="10">
    <location>
        <begin position="308"/>
        <end position="380"/>
    </location>
</feature>
<keyword evidence="6 8" id="KW-0371">Homeobox</keyword>
<keyword evidence="5 8" id="KW-0238">DNA-binding</keyword>
<dbReference type="Pfam" id="PF00046">
    <property type="entry name" value="Homeodomain"/>
    <property type="match status" value="1"/>
</dbReference>
<sequence length="548" mass="61589">MSSSSHSPPPSDRSDEDSKDSISSEYAETSQIHNTSHITLAQKSFYRVNSLTSHGVEDILSEGNSYNTQENTYPDCKTEVLSSISNPFVPDYNSRDSTGFSIHDILGLQQAYNVANAQDELESRYEYQIPNYDNISNSSQNNYGEERISDHTIPKSADIFNVTESEIRNEVVFQRNYSNNETISCHQRSDLDNDVVNNAEREESDINESSFPGQNSSWCEKNSLISSQVISTASSISNDMSTDSSSYPKGFTKRARTAYTSSQLVELENEFHQNRYLCRPRRIELANYLQLSERQIKIWFQNRRMKYKKDNKHNKPSSSVDDNSPTTSSKEMSPTQDHKLSHSRGCGGHDRHRRLLNESHATHHKMYLPTNETIPRPPDYSSISPIKSVVKPGSQSTIELPAYTPNLSYSSYYTGASRSGYSPISEVYRYNSDESLQQTSHTLSLLQSDSYVPNGMNLKLAEDMTRCPTGSPYYNTLSNGVVMHIPTTDAYGYASTIPALSASAFEDNTVHTRSSISQDPYFAYLSSAETSNQQTSSTANKFSSYISL</sequence>
<evidence type="ECO:0000256" key="4">
    <source>
        <dbReference type="ARBA" id="ARBA00022473"/>
    </source>
</evidence>
<dbReference type="SUPFAM" id="SSF46689">
    <property type="entry name" value="Homeodomain-like"/>
    <property type="match status" value="1"/>
</dbReference>
<dbReference type="InterPro" id="IPR001356">
    <property type="entry name" value="HD"/>
</dbReference>
<dbReference type="OrthoDB" id="6159439at2759"/>
<evidence type="ECO:0000256" key="10">
    <source>
        <dbReference type="SAM" id="MobiDB-lite"/>
    </source>
</evidence>
<dbReference type="CDD" id="cd00086">
    <property type="entry name" value="homeodomain"/>
    <property type="match status" value="1"/>
</dbReference>
<evidence type="ECO:0000256" key="6">
    <source>
        <dbReference type="ARBA" id="ARBA00023155"/>
    </source>
</evidence>
<evidence type="ECO:0000256" key="5">
    <source>
        <dbReference type="ARBA" id="ARBA00023125"/>
    </source>
</evidence>
<dbReference type="Proteomes" id="UP000007151">
    <property type="component" value="Unassembled WGS sequence"/>
</dbReference>
<dbReference type="PANTHER" id="PTHR45664:SF11">
    <property type="entry name" value="HOMEOBOX PROTEIN HOX-B3"/>
    <property type="match status" value="1"/>
</dbReference>
<feature type="region of interest" description="Disordered" evidence="10">
    <location>
        <begin position="1"/>
        <end position="30"/>
    </location>
</feature>
<evidence type="ECO:0000256" key="9">
    <source>
        <dbReference type="RuleBase" id="RU000682"/>
    </source>
</evidence>
<comment type="subcellular location">
    <subcellularLocation>
        <location evidence="2 8 9">Nucleus</location>
    </subcellularLocation>
</comment>
<comment type="similarity">
    <text evidence="3">Belongs to the Antp homeobox family.</text>
</comment>
<dbReference type="GO" id="GO:0000981">
    <property type="term" value="F:DNA-binding transcription factor activity, RNA polymerase II-specific"/>
    <property type="evidence" value="ECO:0007669"/>
    <property type="project" value="InterPro"/>
</dbReference>